<feature type="domain" description="DUF2382" evidence="3">
    <location>
        <begin position="209"/>
        <end position="320"/>
    </location>
</feature>
<evidence type="ECO:0000313" key="6">
    <source>
        <dbReference type="Proteomes" id="UP000249579"/>
    </source>
</evidence>
<organism evidence="5 6">
    <name type="scientific">Macrococcoides bohemicum</name>
    <dbReference type="NCBI Taxonomy" id="1903056"/>
    <lineage>
        <taxon>Bacteria</taxon>
        <taxon>Bacillati</taxon>
        <taxon>Bacillota</taxon>
        <taxon>Bacilli</taxon>
        <taxon>Bacillales</taxon>
        <taxon>Staphylococcaceae</taxon>
        <taxon>Macrococcoides</taxon>
    </lineage>
</organism>
<dbReference type="OrthoDB" id="2388692at2"/>
<accession>A0A328A352</accession>
<evidence type="ECO:0000259" key="4">
    <source>
        <dbReference type="Pfam" id="PF11181"/>
    </source>
</evidence>
<evidence type="ECO:0000256" key="2">
    <source>
        <dbReference type="SAM" id="MobiDB-lite"/>
    </source>
</evidence>
<evidence type="ECO:0000256" key="1">
    <source>
        <dbReference type="ARBA" id="ARBA00008128"/>
    </source>
</evidence>
<proteinExistence type="inferred from homology"/>
<sequence length="350" mass="40340">MKMRNLETFLNEESLLRRIDQLKTQGIAEHDLHVISKNKLDGSALDYTDVQFKDAEGSFGDKVAAFFTGEDPQHRVFDKLELSESERVEYDNAVDSGKILLYVDNDAYATDEGSTLRDNDVPDHINETDHTGLGYAASVNVDTDADYAEKHKRNNLNNGEEVVNMNNNNNYNNSGLSYEEYNNLSREERLNNLDSDLRDRNDISDDEKIQLHEERLRVNKDVVQSGEVTIDKNVVSERQEFDVPVSHDEVTIERRKVNETVADGHFDNDLDEETIRVPLTEERVSIDKENVVSEELLIKKNRVTDTEHVSEEVRREEVEIDDTNAHRRDDLDNDLTDRRDDLGNDLTDRR</sequence>
<dbReference type="NCBIfam" id="TIGR02271">
    <property type="entry name" value="YsnF/AvaK domain"/>
    <property type="match status" value="1"/>
</dbReference>
<dbReference type="InterPro" id="IPR019060">
    <property type="entry name" value="DUF2382"/>
</dbReference>
<feature type="domain" description="General stress protein 17M-like" evidence="4">
    <location>
        <begin position="7"/>
        <end position="97"/>
    </location>
</feature>
<protein>
    <recommendedName>
        <fullName evidence="7">YsnF/AvaK domain-containing protein</fullName>
    </recommendedName>
</protein>
<evidence type="ECO:0000313" key="5">
    <source>
        <dbReference type="EMBL" id="RAK48757.1"/>
    </source>
</evidence>
<dbReference type="PANTHER" id="PTHR38463">
    <property type="entry name" value="STRESS RESPONSE PROTEIN YSNF"/>
    <property type="match status" value="1"/>
</dbReference>
<comment type="caution">
    <text evidence="5">The sequence shown here is derived from an EMBL/GenBank/DDBJ whole genome shotgun (WGS) entry which is preliminary data.</text>
</comment>
<dbReference type="Pfam" id="PF11181">
    <property type="entry name" value="YflT"/>
    <property type="match status" value="1"/>
</dbReference>
<reference evidence="5 6" key="1">
    <citation type="journal article" date="2018" name="Front. Microbiol.">
        <title>Description and Comparative Genomics of Macrococcus caseolyticus subsp. hominis subsp. nov., Macrococcus goetzii sp. nov., Macrococcus epidermidis sp. nov., and Macrococcus bohemicus sp. nov., Novel Macrococci From Human Clinical Material With Virulence Potential and Suspected Uptake of Foreign DNA by Natural Transformation.</title>
        <authorList>
            <person name="Maslanova I."/>
            <person name="Wertheimer Z."/>
            <person name="Sedlacek I."/>
            <person name="Svec P."/>
            <person name="Indrakova A."/>
            <person name="Kovarovic V."/>
            <person name="Schumann P."/>
            <person name="Sproer C."/>
            <person name="Kralova S."/>
            <person name="Sedo O."/>
            <person name="Kristofova L."/>
            <person name="Vrbovska V."/>
            <person name="Fuzik T."/>
            <person name="Petras P."/>
            <person name="Zdrahal Z."/>
            <person name="Ruzickova V."/>
            <person name="Doskar J."/>
            <person name="Pantucek R."/>
        </authorList>
    </citation>
    <scope>NUCLEOTIDE SEQUENCE [LARGE SCALE GENOMIC DNA]</scope>
    <source>
        <strain evidence="5 6">03/115</strain>
    </source>
</reference>
<comment type="similarity">
    <text evidence="1">Belongs to the UPF0355 family.</text>
</comment>
<name>A0A328A352_9STAP</name>
<dbReference type="AlphaFoldDB" id="A0A328A352"/>
<feature type="region of interest" description="Disordered" evidence="2">
    <location>
        <begin position="304"/>
        <end position="350"/>
    </location>
</feature>
<dbReference type="PANTHER" id="PTHR38463:SF1">
    <property type="entry name" value="STRESS RESPONSE PROTEIN YSNF"/>
    <property type="match status" value="1"/>
</dbReference>
<evidence type="ECO:0008006" key="7">
    <source>
        <dbReference type="Google" id="ProtNLM"/>
    </source>
</evidence>
<evidence type="ECO:0000259" key="3">
    <source>
        <dbReference type="Pfam" id="PF09557"/>
    </source>
</evidence>
<dbReference type="EMBL" id="PZJG01000007">
    <property type="protein sequence ID" value="RAK48757.1"/>
    <property type="molecule type" value="Genomic_DNA"/>
</dbReference>
<dbReference type="Pfam" id="PF09557">
    <property type="entry name" value="DUF2382"/>
    <property type="match status" value="1"/>
</dbReference>
<dbReference type="RefSeq" id="WP_111746578.1">
    <property type="nucleotide sequence ID" value="NZ_JBHSQY010000008.1"/>
</dbReference>
<dbReference type="InterPro" id="IPR052967">
    <property type="entry name" value="Stress_Response_Assoc"/>
</dbReference>
<dbReference type="Proteomes" id="UP000249579">
    <property type="component" value="Unassembled WGS sequence"/>
</dbReference>
<dbReference type="InterPro" id="IPR025889">
    <property type="entry name" value="GSP17M-like_dom"/>
</dbReference>
<gene>
    <name evidence="5" type="ORF">BHX94_10210</name>
</gene>